<feature type="compositionally biased region" description="Polar residues" evidence="4">
    <location>
        <begin position="1238"/>
        <end position="1251"/>
    </location>
</feature>
<dbReference type="Pfam" id="PF13202">
    <property type="entry name" value="EF-hand_5"/>
    <property type="match status" value="1"/>
</dbReference>
<dbReference type="InterPro" id="IPR051242">
    <property type="entry name" value="WD-EF-hand_domain"/>
</dbReference>
<feature type="region of interest" description="Disordered" evidence="4">
    <location>
        <begin position="1"/>
        <end position="47"/>
    </location>
</feature>
<accession>A0A9W7L0Z4</accession>
<reference evidence="7" key="1">
    <citation type="journal article" date="2023" name="Commun. Biol.">
        <title>Genome analysis of Parmales, the sister group of diatoms, reveals the evolutionary specialization of diatoms from phago-mixotrophs to photoautotrophs.</title>
        <authorList>
            <person name="Ban H."/>
            <person name="Sato S."/>
            <person name="Yoshikawa S."/>
            <person name="Yamada K."/>
            <person name="Nakamura Y."/>
            <person name="Ichinomiya M."/>
            <person name="Sato N."/>
            <person name="Blanc-Mathieu R."/>
            <person name="Endo H."/>
            <person name="Kuwata A."/>
            <person name="Ogata H."/>
        </authorList>
    </citation>
    <scope>NUCLEOTIDE SEQUENCE [LARGE SCALE GENOMIC DNA]</scope>
    <source>
        <strain evidence="7">NIES 3700</strain>
    </source>
</reference>
<dbReference type="SUPFAM" id="SSF50978">
    <property type="entry name" value="WD40 repeat-like"/>
    <property type="match status" value="3"/>
</dbReference>
<dbReference type="SMART" id="SM00320">
    <property type="entry name" value="WD40"/>
    <property type="match status" value="9"/>
</dbReference>
<keyword evidence="1" id="KW-0677">Repeat</keyword>
<dbReference type="CDD" id="cd00051">
    <property type="entry name" value="EFh"/>
    <property type="match status" value="1"/>
</dbReference>
<feature type="compositionally biased region" description="Acidic residues" evidence="4">
    <location>
        <begin position="1464"/>
        <end position="1477"/>
    </location>
</feature>
<evidence type="ECO:0000313" key="7">
    <source>
        <dbReference type="Proteomes" id="UP001165122"/>
    </source>
</evidence>
<evidence type="ECO:0000256" key="2">
    <source>
        <dbReference type="ARBA" id="ARBA00022837"/>
    </source>
</evidence>
<dbReference type="PROSITE" id="PS00018">
    <property type="entry name" value="EF_HAND_1"/>
    <property type="match status" value="2"/>
</dbReference>
<dbReference type="Pfam" id="PF13499">
    <property type="entry name" value="EF-hand_7"/>
    <property type="match status" value="1"/>
</dbReference>
<feature type="region of interest" description="Disordered" evidence="4">
    <location>
        <begin position="1463"/>
        <end position="1502"/>
    </location>
</feature>
<organism evidence="6 7">
    <name type="scientific">Triparma laevis f. longispina</name>
    <dbReference type="NCBI Taxonomy" id="1714387"/>
    <lineage>
        <taxon>Eukaryota</taxon>
        <taxon>Sar</taxon>
        <taxon>Stramenopiles</taxon>
        <taxon>Ochrophyta</taxon>
        <taxon>Bolidophyceae</taxon>
        <taxon>Parmales</taxon>
        <taxon>Triparmaceae</taxon>
        <taxon>Triparma</taxon>
    </lineage>
</organism>
<dbReference type="OrthoDB" id="189968at2759"/>
<dbReference type="Gene3D" id="2.60.60.30">
    <property type="entry name" value="sav2460 like domains"/>
    <property type="match status" value="1"/>
</dbReference>
<dbReference type="SUPFAM" id="SSF47473">
    <property type="entry name" value="EF-hand"/>
    <property type="match status" value="1"/>
</dbReference>
<comment type="caution">
    <text evidence="6">The sequence shown here is derived from an EMBL/GenBank/DDBJ whole genome shotgun (WGS) entry which is preliminary data.</text>
</comment>
<evidence type="ECO:0000256" key="4">
    <source>
        <dbReference type="SAM" id="MobiDB-lite"/>
    </source>
</evidence>
<dbReference type="InterPro" id="IPR018247">
    <property type="entry name" value="EF_Hand_1_Ca_BS"/>
</dbReference>
<keyword evidence="7" id="KW-1185">Reference proteome</keyword>
<keyword evidence="2" id="KW-0106">Calcium</keyword>
<dbReference type="Gene3D" id="2.130.10.10">
    <property type="entry name" value="YVTN repeat-like/Quinoprotein amine dehydrogenase"/>
    <property type="match status" value="2"/>
</dbReference>
<dbReference type="PANTHER" id="PTHR44324:SF4">
    <property type="entry name" value="WD40 REPEAT DOMAIN 95"/>
    <property type="match status" value="1"/>
</dbReference>
<sequence length="1834" mass="206160">MVAPDVLTPLPTQFSKSPIQPDKKERRVSKRRGSRQPSDLGTAPGTTLALNDTVESLQSVLSWKSRNTKLGCDLDITGITYDVKGRFCELVGFDSPTSNDASIALSGDSDGFNGADEETMAIDLFKISPKTMCIVILATSLSGNFTEVAQIRSYVKKVTYMKDEMAIRPGIPLYKTHKIIESRQVFEVGINPSLEVSNNSLIMYKIYRDPENHMRWKTNIVMAQCQTRTKSEIIDKLEIHLGDVFPQKKPENQRLLPDVQSVCTSLSSHALPHLKKYFTMDSEGLSIRAFVKVIFKQLLKTIPGLAAPKEAAHTVAILEELFEQIDINGDTKVDWDEFTSFNIENGMSVTKQSDNADLDEYSVTISQDQSHHDHSVDSLHPITNMIYNPETKRVLTIQKDSSVIHAYNNKGVFAHALNVGEKSDMKSTQDITKQHLTVHDLVFIPSKNLIAIACSDNTIYLYEEQLTAGGIHRKYTLKSTIFEHVLQCKSQIKLAWDAPSSVLYSTGQNNKIYLWDIDTLRCKRVADGHRDMIMHLLIIKEKNFLATCSMDKSIVLWGLENFQKKKTLLGHSHGVRKLAYADSILVSVGFEYEAVVWDIISKEKLFVLSGHKSPIVDVLLLPSTIDKPTMAVTVDDTGEFKTWNVQQSLTTTQPPSQTFHGKNQQDGQRQVYLCILAPFCKELMVDQFSNLLAGSSTFDHFVPIKNRKEFLLPHCLMYNSSSYNFISIIGSRLHLWDATDGSYIRSFADFTNTDITAATTDLPRERRIFTGDETGRVSMLNYITGLPLNESDVHEAEVTSTIFSPEFSVLITTSLDNTIKMTHAHDGELLDMRTIDNAHDGGVATCIFCAKLGVVVSGGHKDSEFKVWDFQRLTLKAVGQSSVRDVVSLAVVSSHALIVACGGGGSCHVWRYSWKGEDSKLEPLCRLGALRLDVHVVTSLSYMESEDADLGHLMFTDDKGFVTSYTLTYLLQEIEMKTGKKVDPVDPKSLPTADSDYMPHLKLTRDMKIYQTTVPAKVDDEFITEIEPENRWQADNGSSIVKALGINKPRSLLVASSTGFMRLFNPSSGLLGEMRLPNVPDHFMYGRGSDSEVDWVFVQERQHVTAEHEGRARELTTPKPRKMTRRMSYMMRQQAQQQDQILTGADGKKDAKTLWNKVQDTVQKTARLKNTTVTAFGHNFTVKHGVIKSPKREYNRDRNSIRRGGVVVSDVEDSKLTRKNFLTQAKSSQGYEGKPTTAPATSKLSPLSTPGVSPGKSGRFTVSDFNDMFVEESPFDRIKDTGKVPDVPDAFTSRSIHLGALDGVFNFEQVKMLKKVGLFKERRDAYTRAYPVIVPPMLDKMSQLKMEALEALEEPIPELTLPEFAMDGSPIKSDGVRPGTTGVIGRGGKGKGQSRQNWRGYKNLVSEFERSTKNVRRPPITPAGISNSTRAKTAYVAPGNASSNVDLGRQNVQIEMSTELADKLEDDMSDSDEDDGLEKECKPVVKRRTSSAFSDKSEEEAPVRLHRIDRGTYGSSRDFGIKSKHMQHAQHLMDEAEAEEDHTLMHGTHQEIVKKEMAEKKEKKAKRQDIVTEEQEIKRRFSLVMKHKAEAQQQQQKLQRKDSTKSLTRKGSMMSMTDEGGMKKRTASMSSMTHFGGKSPGKKQPLKEKWSQLRQGEFGPNYTLDEVKHFYNCFSYVDQDMSGEIDVDEWQQFLTGMDQEMTATDSRRLFMHIDANHNGVIDMAEICKVVFNRANPDQLRVMVNVMEKTTAAKRVIKTKRDDFSRNDLRQLFNIYDEENEKVVSVKKLQSAFMVLGIPPRNIQKIFEGSGIDMVGGSMDAEEFVDLFHSYLKKL</sequence>
<feature type="domain" description="EF-hand" evidence="5">
    <location>
        <begin position="1701"/>
        <end position="1736"/>
    </location>
</feature>
<feature type="compositionally biased region" description="Gly residues" evidence="4">
    <location>
        <begin position="1382"/>
        <end position="1391"/>
    </location>
</feature>
<evidence type="ECO:0000313" key="6">
    <source>
        <dbReference type="EMBL" id="GMI18574.1"/>
    </source>
</evidence>
<dbReference type="InterPro" id="IPR015943">
    <property type="entry name" value="WD40/YVTN_repeat-like_dom_sf"/>
</dbReference>
<dbReference type="PROSITE" id="PS50222">
    <property type="entry name" value="EF_HAND_2"/>
    <property type="match status" value="3"/>
</dbReference>
<dbReference type="InterPro" id="IPR036322">
    <property type="entry name" value="WD40_repeat_dom_sf"/>
</dbReference>
<feature type="domain" description="EF-hand" evidence="5">
    <location>
        <begin position="1665"/>
        <end position="1700"/>
    </location>
</feature>
<dbReference type="EMBL" id="BRXW01000338">
    <property type="protein sequence ID" value="GMI18574.1"/>
    <property type="molecule type" value="Genomic_DNA"/>
</dbReference>
<dbReference type="Proteomes" id="UP001165122">
    <property type="component" value="Unassembled WGS sequence"/>
</dbReference>
<evidence type="ECO:0000256" key="1">
    <source>
        <dbReference type="ARBA" id="ARBA00022737"/>
    </source>
</evidence>
<feature type="repeat" description="WD" evidence="3">
    <location>
        <begin position="526"/>
        <end position="567"/>
    </location>
</feature>
<dbReference type="Gene3D" id="1.10.238.10">
    <property type="entry name" value="EF-hand"/>
    <property type="match status" value="2"/>
</dbReference>
<dbReference type="PROSITE" id="PS50082">
    <property type="entry name" value="WD_REPEATS_2"/>
    <property type="match status" value="1"/>
</dbReference>
<dbReference type="SMART" id="SM00054">
    <property type="entry name" value="EFh"/>
    <property type="match status" value="4"/>
</dbReference>
<dbReference type="Pfam" id="PF00400">
    <property type="entry name" value="WD40"/>
    <property type="match status" value="2"/>
</dbReference>
<evidence type="ECO:0000259" key="5">
    <source>
        <dbReference type="PROSITE" id="PS50222"/>
    </source>
</evidence>
<protein>
    <recommendedName>
        <fullName evidence="5">EF-hand domain-containing protein</fullName>
    </recommendedName>
</protein>
<dbReference type="PANTHER" id="PTHR44324">
    <property type="entry name" value="WD40 REPEAT DOMAIN 95"/>
    <property type="match status" value="1"/>
</dbReference>
<evidence type="ECO:0000256" key="3">
    <source>
        <dbReference type="PROSITE-ProRule" id="PRU00221"/>
    </source>
</evidence>
<dbReference type="InterPro" id="IPR002048">
    <property type="entry name" value="EF_hand_dom"/>
</dbReference>
<keyword evidence="3" id="KW-0853">WD repeat</keyword>
<name>A0A9W7L0Z4_9STRA</name>
<dbReference type="InterPro" id="IPR001680">
    <property type="entry name" value="WD40_rpt"/>
</dbReference>
<feature type="region of interest" description="Disordered" evidence="4">
    <location>
        <begin position="1364"/>
        <end position="1396"/>
    </location>
</feature>
<feature type="region of interest" description="Disordered" evidence="4">
    <location>
        <begin position="1223"/>
        <end position="1256"/>
    </location>
</feature>
<dbReference type="InterPro" id="IPR011992">
    <property type="entry name" value="EF-hand-dom_pair"/>
</dbReference>
<dbReference type="GO" id="GO:0005509">
    <property type="term" value="F:calcium ion binding"/>
    <property type="evidence" value="ECO:0007669"/>
    <property type="project" value="InterPro"/>
</dbReference>
<proteinExistence type="predicted"/>
<feature type="region of interest" description="Disordered" evidence="4">
    <location>
        <begin position="1589"/>
        <end position="1622"/>
    </location>
</feature>
<feature type="domain" description="EF-hand" evidence="5">
    <location>
        <begin position="313"/>
        <end position="348"/>
    </location>
</feature>
<feature type="compositionally biased region" description="Polar residues" evidence="4">
    <location>
        <begin position="35"/>
        <end position="47"/>
    </location>
</feature>
<gene>
    <name evidence="6" type="ORF">TrLO_g8955</name>
</gene>